<keyword evidence="5" id="KW-1185">Reference proteome</keyword>
<dbReference type="PANTHER" id="PTHR42947">
    <property type="entry name" value="COB--COM HETERODISULFIDE REDUCTASE SUBUNIT B 1"/>
    <property type="match status" value="1"/>
</dbReference>
<dbReference type="Proteomes" id="UP000836597">
    <property type="component" value="Chromosome"/>
</dbReference>
<dbReference type="AlphaFoldDB" id="A0A8S0XYJ5"/>
<organism evidence="3">
    <name type="scientific">Acididesulfobacillus acetoxydans</name>
    <dbReference type="NCBI Taxonomy" id="1561005"/>
    <lineage>
        <taxon>Bacteria</taxon>
        <taxon>Bacillati</taxon>
        <taxon>Bacillota</taxon>
        <taxon>Clostridia</taxon>
        <taxon>Eubacteriales</taxon>
        <taxon>Peptococcaceae</taxon>
        <taxon>Acididesulfobacillus</taxon>
    </lineage>
</organism>
<protein>
    <submittedName>
        <fullName evidence="4">CoB--CoM heterodisulfide reductase</fullName>
    </submittedName>
    <submittedName>
        <fullName evidence="3">Cysteine-rich domain protein</fullName>
    </submittedName>
</protein>
<sequence length="288" mass="31154">MKSGYFPGCSLHSTAKNYESSTQAVCKNLDVQLEEIPDWNCCGSTPAHQTDHLLALALPARNLALAERAGMKEVLAPCAACFNHLRTAELECAGNRETQRRVEGVLGMTYGNSVHVMNILEFLVERVGIDKISAKVKRPLKGLRIAPYYGCMLTRPAKIARFDHPVNPLSMDHLLEALGADVVAWGAKTECCGAAHVLTRPDVVIELSGRIIYEAKDSGADAVATACPMCMSNLDLRQNAMTKATGKEAKVPVLYLTELLGLALGISRAELGMRKHVVSTAPVLEKIS</sequence>
<dbReference type="Pfam" id="PF02754">
    <property type="entry name" value="CCG"/>
    <property type="match status" value="2"/>
</dbReference>
<proteinExistence type="predicted"/>
<dbReference type="Gene3D" id="1.20.1050.140">
    <property type="match status" value="1"/>
</dbReference>
<dbReference type="EMBL" id="CDGJ01000058">
    <property type="protein sequence ID" value="CEJ07565.1"/>
    <property type="molecule type" value="Genomic_DNA"/>
</dbReference>
<evidence type="ECO:0000256" key="1">
    <source>
        <dbReference type="ARBA" id="ARBA00023002"/>
    </source>
</evidence>
<dbReference type="EMBL" id="LR746496">
    <property type="protein sequence ID" value="CAA7602217.1"/>
    <property type="molecule type" value="Genomic_DNA"/>
</dbReference>
<evidence type="ECO:0000313" key="4">
    <source>
        <dbReference type="EMBL" id="CEJ07565.1"/>
    </source>
</evidence>
<feature type="domain" description="Cysteine-rich" evidence="2">
    <location>
        <begin position="147"/>
        <end position="235"/>
    </location>
</feature>
<dbReference type="KEGG" id="aacx:DEACI_2890"/>
<dbReference type="InterPro" id="IPR051278">
    <property type="entry name" value="HdrB/HdrD_reductase"/>
</dbReference>
<evidence type="ECO:0000313" key="3">
    <source>
        <dbReference type="EMBL" id="CAA7602217.1"/>
    </source>
</evidence>
<accession>A0A8S0XYJ5</accession>
<feature type="domain" description="Cysteine-rich" evidence="2">
    <location>
        <begin position="5"/>
        <end position="86"/>
    </location>
</feature>
<dbReference type="GO" id="GO:0016491">
    <property type="term" value="F:oxidoreductase activity"/>
    <property type="evidence" value="ECO:0007669"/>
    <property type="project" value="UniProtKB-KW"/>
</dbReference>
<dbReference type="PANTHER" id="PTHR42947:SF1">
    <property type="entry name" value="COB--COM HETERODISULFIDE REDUCTASE SUBUNIT B 1"/>
    <property type="match status" value="1"/>
</dbReference>
<keyword evidence="1" id="KW-0560">Oxidoreductase</keyword>
<reference evidence="3" key="2">
    <citation type="submission" date="2020-01" db="EMBL/GenBank/DDBJ databases">
        <authorList>
            <person name="Hornung B."/>
        </authorList>
    </citation>
    <scope>NUCLEOTIDE SEQUENCE</scope>
    <source>
        <strain evidence="3">PacBioINE</strain>
    </source>
</reference>
<gene>
    <name evidence="4" type="ORF">DEACI_2031</name>
    <name evidence="3" type="ORF">DEACI_2890</name>
</gene>
<dbReference type="Gene3D" id="3.40.50.11810">
    <property type="match status" value="1"/>
</dbReference>
<name>A0A8S0XYJ5_9FIRM</name>
<evidence type="ECO:0000313" key="5">
    <source>
        <dbReference type="Proteomes" id="UP001071230"/>
    </source>
</evidence>
<dbReference type="Proteomes" id="UP001071230">
    <property type="component" value="Unassembled WGS sequence"/>
</dbReference>
<evidence type="ECO:0000259" key="2">
    <source>
        <dbReference type="Pfam" id="PF02754"/>
    </source>
</evidence>
<dbReference type="RefSeq" id="WP_240985622.1">
    <property type="nucleotide sequence ID" value="NZ_CDGJ01000058.1"/>
</dbReference>
<reference evidence="4" key="1">
    <citation type="submission" date="2014-11" db="EMBL/GenBank/DDBJ databases">
        <authorList>
            <person name="Hornung B.V."/>
        </authorList>
    </citation>
    <scope>NUCLEOTIDE SEQUENCE</scope>
    <source>
        <strain evidence="4">INE</strain>
    </source>
</reference>
<dbReference type="InterPro" id="IPR004017">
    <property type="entry name" value="Cys_rich_dom"/>
</dbReference>